<evidence type="ECO:0000313" key="3">
    <source>
        <dbReference type="Proteomes" id="UP000593765"/>
    </source>
</evidence>
<protein>
    <submittedName>
        <fullName evidence="2">Prepilin-type N-terminal cleavage/methylation domain-containing protein</fullName>
    </submittedName>
</protein>
<dbReference type="NCBIfam" id="TIGR02532">
    <property type="entry name" value="IV_pilin_GFxxxE"/>
    <property type="match status" value="1"/>
</dbReference>
<name>A0A7M2X415_9BACT</name>
<keyword evidence="1" id="KW-0812">Transmembrane</keyword>
<evidence type="ECO:0000256" key="1">
    <source>
        <dbReference type="SAM" id="Phobius"/>
    </source>
</evidence>
<reference evidence="2 3" key="1">
    <citation type="submission" date="2020-10" db="EMBL/GenBank/DDBJ databases">
        <title>Wide distribution of Phycisphaera-like planctomycetes from WD2101 soil group in peatlands and genome analysis of the first cultivated representative.</title>
        <authorList>
            <person name="Dedysh S.N."/>
            <person name="Beletsky A.V."/>
            <person name="Ivanova A."/>
            <person name="Kulichevskaya I.S."/>
            <person name="Suzina N.E."/>
            <person name="Philippov D.A."/>
            <person name="Rakitin A.L."/>
            <person name="Mardanov A.V."/>
            <person name="Ravin N.V."/>
        </authorList>
    </citation>
    <scope>NUCLEOTIDE SEQUENCE [LARGE SCALE GENOMIC DNA]</scope>
    <source>
        <strain evidence="2 3">M1803</strain>
    </source>
</reference>
<keyword evidence="3" id="KW-1185">Reference proteome</keyword>
<gene>
    <name evidence="2" type="ORF">IPV69_10610</name>
</gene>
<dbReference type="AlphaFoldDB" id="A0A7M2X415"/>
<dbReference type="InterPro" id="IPR012902">
    <property type="entry name" value="N_methyl_site"/>
</dbReference>
<evidence type="ECO:0000313" key="2">
    <source>
        <dbReference type="EMBL" id="QOV91771.1"/>
    </source>
</evidence>
<dbReference type="KEGG" id="hbs:IPV69_10610"/>
<dbReference type="RefSeq" id="WP_206295083.1">
    <property type="nucleotide sequence ID" value="NZ_CP063458.1"/>
</dbReference>
<dbReference type="Proteomes" id="UP000593765">
    <property type="component" value="Chromosome"/>
</dbReference>
<dbReference type="EMBL" id="CP063458">
    <property type="protein sequence ID" value="QOV91771.1"/>
    <property type="molecule type" value="Genomic_DNA"/>
</dbReference>
<keyword evidence="1" id="KW-0472">Membrane</keyword>
<accession>A0A7M2X415</accession>
<sequence>MAPSRFILHPSSVILRGHRPRRGFSFTEVLFAVMILGIGFIMIAGVFPVAISQTAASQEETIGASMARSAVAAYGSMPYLSQLIPNSGVVTRLTDDDVSVLTPSAGSLTLKPWSLIKGNQILADEPRFGWVALVKRDTTDYRGQPPNNAQLIVIPVQIRGESNFSTADLTQSGTGNNAEAGLLPYPVQVTLTDKGNDADECVVSGTFADAAAPGAVIVLRTGKIYRLGDLKDGSTSVYQLLPGNDLPTSAENTAGAVDAYIVGRRKIGGTFTGQSIAIGTYVTYIPLRQ</sequence>
<organism evidence="2 3">
    <name type="scientific">Humisphaera borealis</name>
    <dbReference type="NCBI Taxonomy" id="2807512"/>
    <lineage>
        <taxon>Bacteria</taxon>
        <taxon>Pseudomonadati</taxon>
        <taxon>Planctomycetota</taxon>
        <taxon>Phycisphaerae</taxon>
        <taxon>Tepidisphaerales</taxon>
        <taxon>Tepidisphaeraceae</taxon>
        <taxon>Humisphaera</taxon>
    </lineage>
</organism>
<dbReference type="Pfam" id="PF07963">
    <property type="entry name" value="N_methyl"/>
    <property type="match status" value="1"/>
</dbReference>
<proteinExistence type="predicted"/>
<keyword evidence="1" id="KW-1133">Transmembrane helix</keyword>
<feature type="transmembrane region" description="Helical" evidence="1">
    <location>
        <begin position="29"/>
        <end position="51"/>
    </location>
</feature>